<feature type="region of interest" description="Disordered" evidence="1">
    <location>
        <begin position="145"/>
        <end position="198"/>
    </location>
</feature>
<gene>
    <name evidence="3" type="ORF">M0812_13824</name>
</gene>
<evidence type="ECO:0000313" key="4">
    <source>
        <dbReference type="Proteomes" id="UP001146793"/>
    </source>
</evidence>
<dbReference type="SUPFAM" id="SSF54001">
    <property type="entry name" value="Cysteine proteinases"/>
    <property type="match status" value="1"/>
</dbReference>
<dbReference type="InterPro" id="IPR038765">
    <property type="entry name" value="Papain-like_cys_pep_sf"/>
</dbReference>
<comment type="caution">
    <text evidence="3">The sequence shown here is derived from an EMBL/GenBank/DDBJ whole genome shotgun (WGS) entry which is preliminary data.</text>
</comment>
<dbReference type="Proteomes" id="UP001146793">
    <property type="component" value="Unassembled WGS sequence"/>
</dbReference>
<feature type="compositionally biased region" description="Basic and acidic residues" evidence="1">
    <location>
        <begin position="153"/>
        <end position="164"/>
    </location>
</feature>
<feature type="region of interest" description="Disordered" evidence="1">
    <location>
        <begin position="234"/>
        <end position="287"/>
    </location>
</feature>
<evidence type="ECO:0000256" key="1">
    <source>
        <dbReference type="SAM" id="MobiDB-lite"/>
    </source>
</evidence>
<dbReference type="AlphaFoldDB" id="A0AAV7ZJC3"/>
<dbReference type="PROSITE" id="PS50235">
    <property type="entry name" value="USP_3"/>
    <property type="match status" value="1"/>
</dbReference>
<dbReference type="GO" id="GO:0004843">
    <property type="term" value="F:cysteine-type deubiquitinase activity"/>
    <property type="evidence" value="ECO:0007669"/>
    <property type="project" value="InterPro"/>
</dbReference>
<dbReference type="PROSITE" id="PS00973">
    <property type="entry name" value="USP_2"/>
    <property type="match status" value="1"/>
</dbReference>
<protein>
    <recommendedName>
        <fullName evidence="2">USP domain-containing protein</fullName>
    </recommendedName>
</protein>
<organism evidence="3 4">
    <name type="scientific">Anaeramoeba flamelloides</name>
    <dbReference type="NCBI Taxonomy" id="1746091"/>
    <lineage>
        <taxon>Eukaryota</taxon>
        <taxon>Metamonada</taxon>
        <taxon>Anaeramoebidae</taxon>
        <taxon>Anaeramoeba</taxon>
    </lineage>
</organism>
<dbReference type="InterPro" id="IPR050185">
    <property type="entry name" value="Ub_carboxyl-term_hydrolase"/>
</dbReference>
<evidence type="ECO:0000259" key="2">
    <source>
        <dbReference type="PROSITE" id="PS50235"/>
    </source>
</evidence>
<dbReference type="GO" id="GO:0016579">
    <property type="term" value="P:protein deubiquitination"/>
    <property type="evidence" value="ECO:0007669"/>
    <property type="project" value="InterPro"/>
</dbReference>
<reference evidence="3" key="1">
    <citation type="submission" date="2022-08" db="EMBL/GenBank/DDBJ databases">
        <title>Novel sulphate-reducing endosymbionts in the free-living metamonad Anaeramoeba.</title>
        <authorList>
            <person name="Jerlstrom-Hultqvist J."/>
            <person name="Cepicka I."/>
            <person name="Gallot-Lavallee L."/>
            <person name="Salas-Leiva D."/>
            <person name="Curtis B.A."/>
            <person name="Zahonova K."/>
            <person name="Pipaliya S."/>
            <person name="Dacks J."/>
            <person name="Roger A.J."/>
        </authorList>
    </citation>
    <scope>NUCLEOTIDE SEQUENCE</scope>
    <source>
        <strain evidence="3">Busselton2</strain>
    </source>
</reference>
<accession>A0AAV7ZJC3</accession>
<feature type="compositionally biased region" description="Basic and acidic residues" evidence="1">
    <location>
        <begin position="249"/>
        <end position="283"/>
    </location>
</feature>
<dbReference type="Gene3D" id="3.90.70.10">
    <property type="entry name" value="Cysteine proteinases"/>
    <property type="match status" value="1"/>
</dbReference>
<evidence type="ECO:0000313" key="3">
    <source>
        <dbReference type="EMBL" id="KAJ3441808.1"/>
    </source>
</evidence>
<dbReference type="InterPro" id="IPR018200">
    <property type="entry name" value="USP_CS"/>
</dbReference>
<proteinExistence type="predicted"/>
<dbReference type="EMBL" id="JANTQA010000029">
    <property type="protein sequence ID" value="KAJ3441808.1"/>
    <property type="molecule type" value="Genomic_DNA"/>
</dbReference>
<dbReference type="InterPro" id="IPR028889">
    <property type="entry name" value="USP"/>
</dbReference>
<name>A0AAV7ZJC3_9EUKA</name>
<dbReference type="PANTHER" id="PTHR21646">
    <property type="entry name" value="UBIQUITIN CARBOXYL-TERMINAL HYDROLASE"/>
    <property type="match status" value="1"/>
</dbReference>
<feature type="domain" description="USP" evidence="2">
    <location>
        <begin position="1"/>
        <end position="622"/>
    </location>
</feature>
<sequence>MLELIDNFQGLILDCISCPECGLEISKFDPLMYLTLPFPATLEYKLNILVMPLNCSKRIPVLYHIKSQKSLGLNGVFSELSKKCNIDANFLYLVEIYQNKFYQIIDKTRILDQLDDDDTIVAYEINNFENLQKIWKEENYNEKDNVGENQIQDQEKIGNEKGGEGIDDENENEIKIEKEKEKEKEKENENEIKSENENRIVNEKQNKIIKEQEKKVKIVNENFQENKNQNLTIKKEFKGDNGNENENENEIKIEIENENENEIKSEKENENEKDENEKEKENENEKDENDLKIPIYYYRFEENEWNRIGIPDLKTFNLDENTILDYQKIYIICESYFNVIISDYYEEIMQELNIEIQENEINPKKKSFFLSFLKSSYEKQINSFGFESERLDPLFQIITTENLDYDIINTTEIKKESIILIHEKIQFGIRINPYLFQIIENFENSFSRFENHISYTNSEIEKEKQQFETITLENCLNAFLKEEKLSTENMWYCPKCRKHVQAIKKIEFWKLPNILIIHLKRFEDNGYTRKKITSLVDFPLYLDMSGLISSKKNGESSQNANFYELSSVSNHYGTVGMGHYTAIAKNNTTKNWYYFDDKDVYPVTEEDSIQSEAAYVLFYIRKKKPKKEKLDEYIKMNLSKTFNK</sequence>
<dbReference type="Pfam" id="PF00443">
    <property type="entry name" value="UCH"/>
    <property type="match status" value="1"/>
</dbReference>
<feature type="compositionally biased region" description="Basic and acidic residues" evidence="1">
    <location>
        <begin position="172"/>
        <end position="198"/>
    </location>
</feature>
<dbReference type="InterPro" id="IPR001394">
    <property type="entry name" value="Peptidase_C19_UCH"/>
</dbReference>
<dbReference type="CDD" id="cd02674">
    <property type="entry name" value="Peptidase_C19R"/>
    <property type="match status" value="1"/>
</dbReference>